<proteinExistence type="predicted"/>
<keyword evidence="2" id="KW-0540">Nuclease</keyword>
<keyword evidence="2" id="KW-0378">Hydrolase</keyword>
<feature type="compositionally biased region" description="Polar residues" evidence="1">
    <location>
        <begin position="102"/>
        <end position="115"/>
    </location>
</feature>
<dbReference type="PANTHER" id="PTHR37827:SF1">
    <property type="entry name" value="HNH DOMAIN-CONTAINING PROTEIN"/>
    <property type="match status" value="1"/>
</dbReference>
<dbReference type="RefSeq" id="WP_406646512.1">
    <property type="nucleotide sequence ID" value="NZ_CP123584.1"/>
</dbReference>
<organism evidence="2 3">
    <name type="scientific">Aliisedimentitalea scapharcae</name>
    <dbReference type="NCBI Taxonomy" id="1524259"/>
    <lineage>
        <taxon>Bacteria</taxon>
        <taxon>Pseudomonadati</taxon>
        <taxon>Pseudomonadota</taxon>
        <taxon>Alphaproteobacteria</taxon>
        <taxon>Rhodobacterales</taxon>
        <taxon>Roseobacteraceae</taxon>
        <taxon>Aliisedimentitalea</taxon>
    </lineage>
</organism>
<dbReference type="GO" id="GO:0004519">
    <property type="term" value="F:endonuclease activity"/>
    <property type="evidence" value="ECO:0007669"/>
    <property type="project" value="UniProtKB-KW"/>
</dbReference>
<evidence type="ECO:0000313" key="2">
    <source>
        <dbReference type="EMBL" id="WZK88843.1"/>
    </source>
</evidence>
<dbReference type="PANTHER" id="PTHR37827">
    <property type="entry name" value="TUDOR DOMAIN-CONTAINING PROTEIN"/>
    <property type="match status" value="1"/>
</dbReference>
<evidence type="ECO:0000256" key="1">
    <source>
        <dbReference type="SAM" id="MobiDB-lite"/>
    </source>
</evidence>
<feature type="region of interest" description="Disordered" evidence="1">
    <location>
        <begin position="86"/>
        <end position="115"/>
    </location>
</feature>
<evidence type="ECO:0000313" key="3">
    <source>
        <dbReference type="Proteomes" id="UP001623232"/>
    </source>
</evidence>
<accession>A0ABZ2XT30</accession>
<sequence length="115" mass="12963">MTESDPICPLCHRPIPPGVSQSVHHLIQKLKGGKGGQTVLLHDICHREIHATVTETELARQYATVTALQAHPRMAKFIAWVHKRPPDFQSRVPGKRRERTSFTRQSPTLQMPTSV</sequence>
<keyword evidence="3" id="KW-1185">Reference proteome</keyword>
<gene>
    <name evidence="2" type="ORF">QEZ52_19950</name>
</gene>
<reference evidence="2 3" key="1">
    <citation type="submission" date="2023-04" db="EMBL/GenBank/DDBJ databases">
        <title>Complete genome sequence of Alisedimentitalea scapharcae.</title>
        <authorList>
            <person name="Rong J.-C."/>
            <person name="Yi M.-L."/>
            <person name="Zhao Q."/>
        </authorList>
    </citation>
    <scope>NUCLEOTIDE SEQUENCE [LARGE SCALE GENOMIC DNA]</scope>
    <source>
        <strain evidence="2 3">KCTC 42119</strain>
    </source>
</reference>
<name>A0ABZ2XT30_9RHOB</name>
<keyword evidence="2" id="KW-0255">Endonuclease</keyword>
<dbReference type="Proteomes" id="UP001623232">
    <property type="component" value="Chromosome"/>
</dbReference>
<dbReference type="EMBL" id="CP123584">
    <property type="protein sequence ID" value="WZK88843.1"/>
    <property type="molecule type" value="Genomic_DNA"/>
</dbReference>
<protein>
    <submittedName>
        <fullName evidence="2">HNH endonuclease</fullName>
    </submittedName>
</protein>